<dbReference type="AlphaFoldDB" id="K9ERQ9"/>
<accession>K9ERQ9</accession>
<keyword evidence="1" id="KW-0472">Membrane</keyword>
<dbReference type="EMBL" id="AGXA01000017">
    <property type="protein sequence ID" value="EKU93637.1"/>
    <property type="molecule type" value="Genomic_DNA"/>
</dbReference>
<gene>
    <name evidence="2" type="ORF">HMPREF9698_00754</name>
</gene>
<name>K9ERQ9_9LACT</name>
<organism evidence="2 3">
    <name type="scientific">Alloiococcus otitis ATCC 51267</name>
    <dbReference type="NCBI Taxonomy" id="883081"/>
    <lineage>
        <taxon>Bacteria</taxon>
        <taxon>Bacillati</taxon>
        <taxon>Bacillota</taxon>
        <taxon>Bacilli</taxon>
        <taxon>Lactobacillales</taxon>
        <taxon>Carnobacteriaceae</taxon>
        <taxon>Alloiococcus</taxon>
    </lineage>
</organism>
<proteinExistence type="predicted"/>
<evidence type="ECO:0008006" key="4">
    <source>
        <dbReference type="Google" id="ProtNLM"/>
    </source>
</evidence>
<dbReference type="Proteomes" id="UP000009875">
    <property type="component" value="Unassembled WGS sequence"/>
</dbReference>
<evidence type="ECO:0000256" key="1">
    <source>
        <dbReference type="SAM" id="Phobius"/>
    </source>
</evidence>
<protein>
    <recommendedName>
        <fullName evidence="4">C4-dicarboxylate ABC transporter</fullName>
    </recommendedName>
</protein>
<feature type="transmembrane region" description="Helical" evidence="1">
    <location>
        <begin position="51"/>
        <end position="68"/>
    </location>
</feature>
<dbReference type="HOGENOM" id="CLU_2766746_0_0_9"/>
<evidence type="ECO:0000313" key="3">
    <source>
        <dbReference type="Proteomes" id="UP000009875"/>
    </source>
</evidence>
<keyword evidence="1" id="KW-1133">Transmembrane helix</keyword>
<dbReference type="eggNOG" id="ENOG5033BT7">
    <property type="taxonomic scope" value="Bacteria"/>
</dbReference>
<evidence type="ECO:0000313" key="2">
    <source>
        <dbReference type="EMBL" id="EKU93637.1"/>
    </source>
</evidence>
<keyword evidence="3" id="KW-1185">Reference proteome</keyword>
<keyword evidence="1" id="KW-0812">Transmembrane</keyword>
<reference evidence="2 3" key="1">
    <citation type="submission" date="2012-09" db="EMBL/GenBank/DDBJ databases">
        <title>The Genome Sequence of Alloiococcus otitis ATCC 51267.</title>
        <authorList>
            <consortium name="The Broad Institute Genome Sequencing Platform"/>
            <person name="Earl A."/>
            <person name="Ward D."/>
            <person name="Feldgarden M."/>
            <person name="Gevers D."/>
            <person name="Huys G."/>
            <person name="Walker B."/>
            <person name="Young S.K."/>
            <person name="Zeng Q."/>
            <person name="Gargeya S."/>
            <person name="Fitzgerald M."/>
            <person name="Haas B."/>
            <person name="Abouelleil A."/>
            <person name="Alvarado L."/>
            <person name="Arachchi H.M."/>
            <person name="Berlin A.M."/>
            <person name="Chapman S.B."/>
            <person name="Goldberg J."/>
            <person name="Griggs A."/>
            <person name="Gujja S."/>
            <person name="Hansen M."/>
            <person name="Howarth C."/>
            <person name="Imamovic A."/>
            <person name="Larimer J."/>
            <person name="McCowen C."/>
            <person name="Montmayeur A."/>
            <person name="Murphy C."/>
            <person name="Neiman D."/>
            <person name="Pearson M."/>
            <person name="Priest M."/>
            <person name="Roberts A."/>
            <person name="Saif S."/>
            <person name="Shea T."/>
            <person name="Sisk P."/>
            <person name="Sykes S."/>
            <person name="Wortman J."/>
            <person name="Nusbaum C."/>
            <person name="Birren B."/>
        </authorList>
    </citation>
    <scope>NUCLEOTIDE SEQUENCE [LARGE SCALE GENOMIC DNA]</scope>
    <source>
        <strain evidence="2 3">ATCC 51267</strain>
    </source>
</reference>
<feature type="transmembrane region" description="Helical" evidence="1">
    <location>
        <begin position="12"/>
        <end position="39"/>
    </location>
</feature>
<dbReference type="RefSeq" id="WP_003777510.1">
    <property type="nucleotide sequence ID" value="NZ_JH992958.1"/>
</dbReference>
<dbReference type="STRING" id="883081.HMPREF9698_00754"/>
<comment type="caution">
    <text evidence="2">The sequence shown here is derived from an EMBL/GenBank/DDBJ whole genome shotgun (WGS) entry which is preliminary data.</text>
</comment>
<sequence length="69" mass="7318">MEDSGLSNTAGLWIGWIGIIIGVIGFFWQPVWLGIIALVLGIINLFSPQKALAWVAIAIGAIALIIAMV</sequence>